<accession>A0A7E4ZX99</accession>
<evidence type="ECO:0000313" key="2">
    <source>
        <dbReference type="Proteomes" id="UP000492821"/>
    </source>
</evidence>
<reference evidence="2" key="1">
    <citation type="journal article" date="2013" name="Genetics">
        <title>The draft genome and transcriptome of Panagrellus redivivus are shaped by the harsh demands of a free-living lifestyle.</title>
        <authorList>
            <person name="Srinivasan J."/>
            <person name="Dillman A.R."/>
            <person name="Macchietto M.G."/>
            <person name="Heikkinen L."/>
            <person name="Lakso M."/>
            <person name="Fracchia K.M."/>
            <person name="Antoshechkin I."/>
            <person name="Mortazavi A."/>
            <person name="Wong G."/>
            <person name="Sternberg P.W."/>
        </authorList>
    </citation>
    <scope>NUCLEOTIDE SEQUENCE [LARGE SCALE GENOMIC DNA]</scope>
    <source>
        <strain evidence="2">MT8872</strain>
    </source>
</reference>
<keyword evidence="2" id="KW-1185">Reference proteome</keyword>
<feature type="transmembrane region" description="Helical" evidence="1">
    <location>
        <begin position="70"/>
        <end position="89"/>
    </location>
</feature>
<reference evidence="3" key="2">
    <citation type="submission" date="2020-10" db="UniProtKB">
        <authorList>
            <consortium name="WormBaseParasite"/>
        </authorList>
    </citation>
    <scope>IDENTIFICATION</scope>
</reference>
<keyword evidence="1" id="KW-1133">Transmembrane helix</keyword>
<protein>
    <submittedName>
        <fullName evidence="3">Ion_trans domain-containing protein</fullName>
    </submittedName>
</protein>
<evidence type="ECO:0000256" key="1">
    <source>
        <dbReference type="SAM" id="Phobius"/>
    </source>
</evidence>
<sequence length="99" mass="11037">MTTLLTDDDVFAFVAFSLFANYTIEAPEAMGWTEDGHIAKTEMDILIVFFQIPFLYPRLFIVSLNPGGRWLLALVSSGLLILMDVKVCAKCYGHSALQC</sequence>
<dbReference type="AlphaFoldDB" id="A0A7E4ZX99"/>
<keyword evidence="1" id="KW-0472">Membrane</keyword>
<evidence type="ECO:0000313" key="3">
    <source>
        <dbReference type="WBParaSite" id="Pan_g2318.t1"/>
    </source>
</evidence>
<name>A0A7E4ZX99_PANRE</name>
<dbReference type="Proteomes" id="UP000492821">
    <property type="component" value="Unassembled WGS sequence"/>
</dbReference>
<feature type="transmembrane region" description="Helical" evidence="1">
    <location>
        <begin position="45"/>
        <end position="64"/>
    </location>
</feature>
<proteinExistence type="predicted"/>
<organism evidence="2 3">
    <name type="scientific">Panagrellus redivivus</name>
    <name type="common">Microworm</name>
    <dbReference type="NCBI Taxonomy" id="6233"/>
    <lineage>
        <taxon>Eukaryota</taxon>
        <taxon>Metazoa</taxon>
        <taxon>Ecdysozoa</taxon>
        <taxon>Nematoda</taxon>
        <taxon>Chromadorea</taxon>
        <taxon>Rhabditida</taxon>
        <taxon>Tylenchina</taxon>
        <taxon>Panagrolaimomorpha</taxon>
        <taxon>Panagrolaimoidea</taxon>
        <taxon>Panagrolaimidae</taxon>
        <taxon>Panagrellus</taxon>
    </lineage>
</organism>
<keyword evidence="1" id="KW-0812">Transmembrane</keyword>
<dbReference type="WBParaSite" id="Pan_g2318.t1">
    <property type="protein sequence ID" value="Pan_g2318.t1"/>
    <property type="gene ID" value="Pan_g2318"/>
</dbReference>